<gene>
    <name evidence="3" type="ORF">CCHLO57077_00008175</name>
</gene>
<protein>
    <recommendedName>
        <fullName evidence="5">Nucleoside phosphorylase domain-containing protein</fullName>
    </recommendedName>
</protein>
<evidence type="ECO:0000259" key="1">
    <source>
        <dbReference type="Pfam" id="PF01048"/>
    </source>
</evidence>
<reference evidence="3" key="1">
    <citation type="submission" date="2023-01" db="EMBL/GenBank/DDBJ databases">
        <authorList>
            <person name="Piombo E."/>
        </authorList>
    </citation>
    <scope>NUCLEOTIDE SEQUENCE</scope>
</reference>
<dbReference type="Pfam" id="PF13424">
    <property type="entry name" value="TPR_12"/>
    <property type="match status" value="1"/>
</dbReference>
<dbReference type="GO" id="GO:0009116">
    <property type="term" value="P:nucleoside metabolic process"/>
    <property type="evidence" value="ECO:0007669"/>
    <property type="project" value="InterPro"/>
</dbReference>
<evidence type="ECO:0000313" key="3">
    <source>
        <dbReference type="EMBL" id="CAI6087586.1"/>
    </source>
</evidence>
<comment type="caution">
    <text evidence="3">The sequence shown here is derived from an EMBL/GenBank/DDBJ whole genome shotgun (WGS) entry which is preliminary data.</text>
</comment>
<dbReference type="Pfam" id="PF01048">
    <property type="entry name" value="PNP_UDP_1"/>
    <property type="match status" value="1"/>
</dbReference>
<keyword evidence="4" id="KW-1185">Reference proteome</keyword>
<feature type="domain" description="ORC1/DEAH AAA+ ATPase" evidence="2">
    <location>
        <begin position="393"/>
        <end position="505"/>
    </location>
</feature>
<dbReference type="SMART" id="SM00028">
    <property type="entry name" value="TPR"/>
    <property type="match status" value="3"/>
</dbReference>
<name>A0AA35LZK8_9HYPO</name>
<dbReference type="SUPFAM" id="SSF53167">
    <property type="entry name" value="Purine and uridine phosphorylases"/>
    <property type="match status" value="1"/>
</dbReference>
<dbReference type="InterPro" id="IPR027417">
    <property type="entry name" value="P-loop_NTPase"/>
</dbReference>
<dbReference type="InterPro" id="IPR011990">
    <property type="entry name" value="TPR-like_helical_dom_sf"/>
</dbReference>
<dbReference type="Gene3D" id="3.40.50.300">
    <property type="entry name" value="P-loop containing nucleotide triphosphate hydrolases"/>
    <property type="match status" value="1"/>
</dbReference>
<sequence>MASTSRPRDRSDFRVAIFCALPREADAIFLLFDRFWDDGDSRYGRAEGDPNHYTNGRIGQHDVVLAHLPGMGTQNAAAAAASLRTSYTELKLVLLVGICGGVPNIDGVDAFLGDVVISRSIVQYDYGRRYPDRFEVKETTEDSLGRANKDIRGLLASFETDREKARLEDKAGRYLKDIQNKTEPMGPLRLKGGRKYRNPGLRKDRLFETDYIHMHNERCIVCRRGPCELATRISCSDLSCRSSKLVLRTRSWDGNAENYKPAIFIGRIGSGSTVMKSGEDRDRFATEHGIVAFEMEGAGVWDEVPCLIVKGICDYADSHKDKRWQDFAAATAASVMKAILGRYVASDRSRPSRSQSRFEESPHFHTIPYIRNHEVVKRQAEVEKLHQLLSKSSTCQAAALWGLGGSGKTQIALEYAYQRWDARDCSVFWVHADMEATFIQDYKTIARKLGLDDTKNEENLLEAVRDRIESLESWVLVIDNTDNIKVFLPGQSSKKTANLIRYIPQSAGKSGAVLWTSRDERIDAIVGPGRAIEISRMTEAEGRRLLYTKWNKKYSSTKDATITKLLEELEWLALAISQAGAFMRRTQTRASEYLSMLSKKKHRWGLFKASEIADIQQTPGVPNSVLGTWHISIERIRKENQLAYHILNALAYVNNQNISEKMVAEFAEFHGERAPIDCKDFVDGSKEHIMADDNYSDGQGIEILTALARLKEYSFIQIHRDDKKKKSYKMHKLVQDAARFGLSAGLMVNELRPGTSSGGEQYYAAIALKVMMRLFPGATPGMWHQSEKHVEHAVQAAEWAEISGTPIRAAALLIRVCNFLTGRGHSLGARRLELLEKNLSICQQALGGRHPDTLDIKLLLAWAYYKNGAKEAAKDMANQVYTLQREVLGNTRPGTMSTLALKIAILSKEGKFEESDQLLAQAMRRCRDEGKEKSYAAAILLEQRAMLSQRQGDWEKAEKLTKSSLKIYHKQKAHPIVILRCTELLVQLYTDIGRYSEAVLVGESALDLAKGLWGSKDMLTFFLMHDLARSYFQLEQYAKAEPLAKEAVRVGQDLPGISDSMTRESKHLLAKMSKLGY</sequence>
<dbReference type="Pfam" id="PF13401">
    <property type="entry name" value="AAA_22"/>
    <property type="match status" value="1"/>
</dbReference>
<proteinExistence type="predicted"/>
<dbReference type="Gene3D" id="1.25.40.10">
    <property type="entry name" value="Tetratricopeptide repeat domain"/>
    <property type="match status" value="2"/>
</dbReference>
<dbReference type="PANTHER" id="PTHR46082:SF6">
    <property type="entry name" value="AAA+ ATPASE DOMAIN-CONTAINING PROTEIN-RELATED"/>
    <property type="match status" value="1"/>
</dbReference>
<dbReference type="PANTHER" id="PTHR46082">
    <property type="entry name" value="ATP/GTP-BINDING PROTEIN-RELATED"/>
    <property type="match status" value="1"/>
</dbReference>
<dbReference type="InterPro" id="IPR053137">
    <property type="entry name" value="NLR-like"/>
</dbReference>
<dbReference type="Gene3D" id="3.40.50.1580">
    <property type="entry name" value="Nucleoside phosphorylase domain"/>
    <property type="match status" value="1"/>
</dbReference>
<dbReference type="AlphaFoldDB" id="A0AA35LZK8"/>
<dbReference type="InterPro" id="IPR000845">
    <property type="entry name" value="Nucleoside_phosphorylase_d"/>
</dbReference>
<feature type="domain" description="Nucleoside phosphorylase" evidence="1">
    <location>
        <begin position="14"/>
        <end position="130"/>
    </location>
</feature>
<dbReference type="GO" id="GO:0016887">
    <property type="term" value="F:ATP hydrolysis activity"/>
    <property type="evidence" value="ECO:0007669"/>
    <property type="project" value="InterPro"/>
</dbReference>
<dbReference type="InterPro" id="IPR019734">
    <property type="entry name" value="TPR_rpt"/>
</dbReference>
<dbReference type="EMBL" id="CABFNP030000799">
    <property type="protein sequence ID" value="CAI6087586.1"/>
    <property type="molecule type" value="Genomic_DNA"/>
</dbReference>
<dbReference type="SUPFAM" id="SSF52540">
    <property type="entry name" value="P-loop containing nucleoside triphosphate hydrolases"/>
    <property type="match status" value="1"/>
</dbReference>
<evidence type="ECO:0000313" key="4">
    <source>
        <dbReference type="Proteomes" id="UP001160390"/>
    </source>
</evidence>
<dbReference type="SUPFAM" id="SSF48452">
    <property type="entry name" value="TPR-like"/>
    <property type="match status" value="2"/>
</dbReference>
<dbReference type="InterPro" id="IPR049945">
    <property type="entry name" value="AAA_22"/>
</dbReference>
<evidence type="ECO:0008006" key="5">
    <source>
        <dbReference type="Google" id="ProtNLM"/>
    </source>
</evidence>
<evidence type="ECO:0000259" key="2">
    <source>
        <dbReference type="Pfam" id="PF13401"/>
    </source>
</evidence>
<accession>A0AA35LZK8</accession>
<dbReference type="Pfam" id="PF13374">
    <property type="entry name" value="TPR_10"/>
    <property type="match status" value="1"/>
</dbReference>
<dbReference type="Proteomes" id="UP001160390">
    <property type="component" value="Unassembled WGS sequence"/>
</dbReference>
<organism evidence="3 4">
    <name type="scientific">Clonostachys chloroleuca</name>
    <dbReference type="NCBI Taxonomy" id="1926264"/>
    <lineage>
        <taxon>Eukaryota</taxon>
        <taxon>Fungi</taxon>
        <taxon>Dikarya</taxon>
        <taxon>Ascomycota</taxon>
        <taxon>Pezizomycotina</taxon>
        <taxon>Sordariomycetes</taxon>
        <taxon>Hypocreomycetidae</taxon>
        <taxon>Hypocreales</taxon>
        <taxon>Bionectriaceae</taxon>
        <taxon>Clonostachys</taxon>
    </lineage>
</organism>
<dbReference type="InterPro" id="IPR035994">
    <property type="entry name" value="Nucleoside_phosphorylase_sf"/>
</dbReference>